<evidence type="ECO:0000313" key="4">
    <source>
        <dbReference type="EMBL" id="SFS42780.1"/>
    </source>
</evidence>
<evidence type="ECO:0000313" key="5">
    <source>
        <dbReference type="Proteomes" id="UP000198788"/>
    </source>
</evidence>
<keyword evidence="4" id="KW-0540">Nuclease</keyword>
<feature type="region of interest" description="Disordered" evidence="2">
    <location>
        <begin position="95"/>
        <end position="115"/>
    </location>
</feature>
<proteinExistence type="predicted"/>
<reference evidence="5" key="1">
    <citation type="submission" date="2016-10" db="EMBL/GenBank/DDBJ databases">
        <authorList>
            <person name="Varghese N."/>
            <person name="Submissions S."/>
        </authorList>
    </citation>
    <scope>NUCLEOTIDE SEQUENCE [LARGE SCALE GENOMIC DNA]</scope>
    <source>
        <strain evidence="5">CGMCC 1.10683</strain>
    </source>
</reference>
<evidence type="ECO:0000256" key="2">
    <source>
        <dbReference type="SAM" id="MobiDB-lite"/>
    </source>
</evidence>
<feature type="domain" description="Nuclease associated modular" evidence="3">
    <location>
        <begin position="95"/>
        <end position="111"/>
    </location>
</feature>
<dbReference type="NCBIfam" id="TIGR01453">
    <property type="entry name" value="grpIintron_endo"/>
    <property type="match status" value="1"/>
</dbReference>
<dbReference type="GO" id="GO:0003677">
    <property type="term" value="F:DNA binding"/>
    <property type="evidence" value="ECO:0007669"/>
    <property type="project" value="InterPro"/>
</dbReference>
<protein>
    <submittedName>
        <fullName evidence="4">Group I intron endonuclease</fullName>
    </submittedName>
</protein>
<evidence type="ECO:0000256" key="1">
    <source>
        <dbReference type="ARBA" id="ARBA00010045"/>
    </source>
</evidence>
<dbReference type="SUPFAM" id="SSF64496">
    <property type="entry name" value="DNA-binding domain of intron-encoded endonucleases"/>
    <property type="match status" value="1"/>
</dbReference>
<dbReference type="SUPFAM" id="SSF82771">
    <property type="entry name" value="GIY-YIG endonuclease"/>
    <property type="match status" value="1"/>
</dbReference>
<gene>
    <name evidence="4" type="ORF">SAMN05192570_1212</name>
</gene>
<dbReference type="InterPro" id="IPR006350">
    <property type="entry name" value="Intron_endoG1"/>
</dbReference>
<accession>A0A1I6PRQ2</accession>
<dbReference type="Proteomes" id="UP000198788">
    <property type="component" value="Unassembled WGS sequence"/>
</dbReference>
<dbReference type="Gene3D" id="3.40.1440.10">
    <property type="entry name" value="GIY-YIG endonuclease"/>
    <property type="match status" value="1"/>
</dbReference>
<dbReference type="STRING" id="871741.SAMN05192570_1212"/>
<dbReference type="RefSeq" id="WP_092307832.1">
    <property type="nucleotide sequence ID" value="NZ_FOZV01000002.1"/>
</dbReference>
<dbReference type="Pfam" id="PF01541">
    <property type="entry name" value="GIY-YIG"/>
    <property type="match status" value="1"/>
</dbReference>
<dbReference type="GO" id="GO:0004519">
    <property type="term" value="F:endonuclease activity"/>
    <property type="evidence" value="ECO:0007669"/>
    <property type="project" value="UniProtKB-KW"/>
</dbReference>
<dbReference type="InterPro" id="IPR003611">
    <property type="entry name" value="NUMOD3"/>
</dbReference>
<keyword evidence="4" id="KW-0378">Hydrolase</keyword>
<keyword evidence="5" id="KW-1185">Reference proteome</keyword>
<dbReference type="InterPro" id="IPR000305">
    <property type="entry name" value="GIY-YIG_endonuc"/>
</dbReference>
<dbReference type="EMBL" id="FOZV01000002">
    <property type="protein sequence ID" value="SFS42780.1"/>
    <property type="molecule type" value="Genomic_DNA"/>
</dbReference>
<dbReference type="SMART" id="SM00496">
    <property type="entry name" value="IENR2"/>
    <property type="match status" value="2"/>
</dbReference>
<organism evidence="4 5">
    <name type="scientific">Brevundimonas viscosa</name>
    <dbReference type="NCBI Taxonomy" id="871741"/>
    <lineage>
        <taxon>Bacteria</taxon>
        <taxon>Pseudomonadati</taxon>
        <taxon>Pseudomonadota</taxon>
        <taxon>Alphaproteobacteria</taxon>
        <taxon>Caulobacterales</taxon>
        <taxon>Caulobacteraceae</taxon>
        <taxon>Brevundimonas</taxon>
    </lineage>
</organism>
<dbReference type="Pfam" id="PF07460">
    <property type="entry name" value="NUMOD3"/>
    <property type="match status" value="1"/>
</dbReference>
<name>A0A1I6PRQ2_9CAUL</name>
<dbReference type="InterPro" id="IPR035901">
    <property type="entry name" value="GIY-YIG_endonuc_sf"/>
</dbReference>
<comment type="similarity">
    <text evidence="1">To endonucleases of group I introns of fungi and phage.</text>
</comment>
<evidence type="ECO:0000259" key="3">
    <source>
        <dbReference type="SMART" id="SM00496"/>
    </source>
</evidence>
<sequence>MKGAYVIRCGEGAYVGGSTHIVARWAQHRYRLREGNHRNPRLQEAWARLGEDAFAFEVLELCETGDLLAVEQRWLDRLKAEGSLFNVDMVAGSPKGRLHSPETRAKMSASRRGRSFSPETLAKMAAAKRGEKCSAAKVTEADVRDIRRRAAEGEPYRSIAADYGIADNTVCQIVTRRSWGHVSDAANDADCAMREAGTPTPPAAMAKAA</sequence>
<dbReference type="AlphaFoldDB" id="A0A1I6PRQ2"/>
<keyword evidence="4" id="KW-0255">Endonuclease</keyword>
<feature type="domain" description="Nuclease associated modular" evidence="3">
    <location>
        <begin position="112"/>
        <end position="128"/>
    </location>
</feature>
<dbReference type="OrthoDB" id="7270972at2"/>